<sequence>MAAIARRALGEAYEVHPVTVPDGPPMIVTEPALAAAVPHVVAAGLAARAEGACAAILVGAFGDPGVEELRAATDVPVAGLAESALTEAAAQGAHFGIATTTPGLAASIATGVDRLGLTDRYTGLRLTAGDPQLLAASPELMRERLALAVEACLVQDAADTVVIGGGPLGDAAWWLQTRFATPVVAPVPAACRRIARALSAPPPTPSG</sequence>
<dbReference type="PANTHER" id="PTHR28047">
    <property type="entry name" value="PROTEIN DCG1"/>
    <property type="match status" value="1"/>
</dbReference>
<reference evidence="2" key="2">
    <citation type="submission" date="2020-09" db="EMBL/GenBank/DDBJ databases">
        <authorList>
            <person name="Sun Q."/>
            <person name="Ohkuma M."/>
        </authorList>
    </citation>
    <scope>NUCLEOTIDE SEQUENCE</scope>
    <source>
        <strain evidence="2">JCM 3172</strain>
    </source>
</reference>
<dbReference type="GO" id="GO:0047661">
    <property type="term" value="F:amino-acid racemase activity"/>
    <property type="evidence" value="ECO:0007669"/>
    <property type="project" value="InterPro"/>
</dbReference>
<dbReference type="Gene3D" id="3.40.50.12500">
    <property type="match status" value="1"/>
</dbReference>
<accession>A0A918HB90</accession>
<dbReference type="InterPro" id="IPR052186">
    <property type="entry name" value="Hydantoin_racemase-like"/>
</dbReference>
<evidence type="ECO:0000313" key="3">
    <source>
        <dbReference type="Proteomes" id="UP000619486"/>
    </source>
</evidence>
<comment type="caution">
    <text evidence="2">The sequence shown here is derived from an EMBL/GenBank/DDBJ whole genome shotgun (WGS) entry which is preliminary data.</text>
</comment>
<keyword evidence="3" id="KW-1185">Reference proteome</keyword>
<dbReference type="InterPro" id="IPR053714">
    <property type="entry name" value="Iso_Racemase_Enz_sf"/>
</dbReference>
<dbReference type="PANTHER" id="PTHR28047:SF5">
    <property type="entry name" value="PROTEIN DCG1"/>
    <property type="match status" value="1"/>
</dbReference>
<gene>
    <name evidence="2" type="ORF">GCM10014713_51990</name>
</gene>
<evidence type="ECO:0000256" key="1">
    <source>
        <dbReference type="ARBA" id="ARBA00038414"/>
    </source>
</evidence>
<name>A0A918HB90_9ACTN</name>
<organism evidence="2 3">
    <name type="scientific">Streptomyces purpureus</name>
    <dbReference type="NCBI Taxonomy" id="1951"/>
    <lineage>
        <taxon>Bacteria</taxon>
        <taxon>Bacillati</taxon>
        <taxon>Actinomycetota</taxon>
        <taxon>Actinomycetes</taxon>
        <taxon>Kitasatosporales</taxon>
        <taxon>Streptomycetaceae</taxon>
        <taxon>Streptomyces</taxon>
    </lineage>
</organism>
<dbReference type="Proteomes" id="UP000619486">
    <property type="component" value="Unassembled WGS sequence"/>
</dbReference>
<protein>
    <submittedName>
        <fullName evidence="2">Hydantoin racemase</fullName>
    </submittedName>
</protein>
<dbReference type="Pfam" id="PF01177">
    <property type="entry name" value="Asp_Glu_race"/>
    <property type="match status" value="1"/>
</dbReference>
<evidence type="ECO:0000313" key="2">
    <source>
        <dbReference type="EMBL" id="GGT51616.1"/>
    </source>
</evidence>
<comment type="similarity">
    <text evidence="1">Belongs to the HyuE racemase family.</text>
</comment>
<reference evidence="2" key="1">
    <citation type="journal article" date="2014" name="Int. J. Syst. Evol. Microbiol.">
        <title>Complete genome sequence of Corynebacterium casei LMG S-19264T (=DSM 44701T), isolated from a smear-ripened cheese.</title>
        <authorList>
            <consortium name="US DOE Joint Genome Institute (JGI-PGF)"/>
            <person name="Walter F."/>
            <person name="Albersmeier A."/>
            <person name="Kalinowski J."/>
            <person name="Ruckert C."/>
        </authorList>
    </citation>
    <scope>NUCLEOTIDE SEQUENCE</scope>
    <source>
        <strain evidence="2">JCM 3172</strain>
    </source>
</reference>
<dbReference type="EMBL" id="BMQQ01000024">
    <property type="protein sequence ID" value="GGT51616.1"/>
    <property type="molecule type" value="Genomic_DNA"/>
</dbReference>
<dbReference type="AlphaFoldDB" id="A0A918HB90"/>
<dbReference type="InterPro" id="IPR015942">
    <property type="entry name" value="Asp/Glu/hydantoin_racemase"/>
</dbReference>
<proteinExistence type="inferred from homology"/>